<feature type="transmembrane region" description="Helical" evidence="6">
    <location>
        <begin position="285"/>
        <end position="303"/>
    </location>
</feature>
<accession>A0A1I3U3U4</accession>
<dbReference type="InterPro" id="IPR050495">
    <property type="entry name" value="ATG22/LtaA_families"/>
</dbReference>
<feature type="transmembrane region" description="Helical" evidence="6">
    <location>
        <begin position="262"/>
        <end position="279"/>
    </location>
</feature>
<organism evidence="8 9">
    <name type="scientific">Jannaschia pohangensis</name>
    <dbReference type="NCBI Taxonomy" id="390807"/>
    <lineage>
        <taxon>Bacteria</taxon>
        <taxon>Pseudomonadati</taxon>
        <taxon>Pseudomonadota</taxon>
        <taxon>Alphaproteobacteria</taxon>
        <taxon>Rhodobacterales</taxon>
        <taxon>Roseobacteraceae</taxon>
        <taxon>Jannaschia</taxon>
    </lineage>
</organism>
<dbReference type="PROSITE" id="PS50850">
    <property type="entry name" value="MFS"/>
    <property type="match status" value="1"/>
</dbReference>
<name>A0A1I3U3U4_9RHOB</name>
<keyword evidence="2" id="KW-0813">Transport</keyword>
<evidence type="ECO:0000256" key="6">
    <source>
        <dbReference type="SAM" id="Phobius"/>
    </source>
</evidence>
<feature type="transmembrane region" description="Helical" evidence="6">
    <location>
        <begin position="82"/>
        <end position="101"/>
    </location>
</feature>
<keyword evidence="5 6" id="KW-0472">Membrane</keyword>
<dbReference type="GO" id="GO:0012505">
    <property type="term" value="C:endomembrane system"/>
    <property type="evidence" value="ECO:0007669"/>
    <property type="project" value="UniProtKB-SubCell"/>
</dbReference>
<dbReference type="EMBL" id="FORA01000007">
    <property type="protein sequence ID" value="SFJ78184.1"/>
    <property type="molecule type" value="Genomic_DNA"/>
</dbReference>
<dbReference type="Pfam" id="PF11700">
    <property type="entry name" value="ATG22"/>
    <property type="match status" value="1"/>
</dbReference>
<evidence type="ECO:0000256" key="1">
    <source>
        <dbReference type="ARBA" id="ARBA00004127"/>
    </source>
</evidence>
<comment type="subcellular location">
    <subcellularLocation>
        <location evidence="1">Endomembrane system</location>
        <topology evidence="1">Multi-pass membrane protein</topology>
    </subcellularLocation>
</comment>
<reference evidence="8 9" key="1">
    <citation type="submission" date="2016-10" db="EMBL/GenBank/DDBJ databases">
        <authorList>
            <person name="de Groot N.N."/>
        </authorList>
    </citation>
    <scope>NUCLEOTIDE SEQUENCE [LARGE SCALE GENOMIC DNA]</scope>
    <source>
        <strain evidence="8 9">DSM 19073</strain>
    </source>
</reference>
<evidence type="ECO:0000313" key="9">
    <source>
        <dbReference type="Proteomes" id="UP000199110"/>
    </source>
</evidence>
<feature type="transmembrane region" description="Helical" evidence="6">
    <location>
        <begin position="389"/>
        <end position="413"/>
    </location>
</feature>
<evidence type="ECO:0000256" key="2">
    <source>
        <dbReference type="ARBA" id="ARBA00022448"/>
    </source>
</evidence>
<keyword evidence="9" id="KW-1185">Reference proteome</keyword>
<dbReference type="GO" id="GO:0022857">
    <property type="term" value="F:transmembrane transporter activity"/>
    <property type="evidence" value="ECO:0007669"/>
    <property type="project" value="InterPro"/>
</dbReference>
<dbReference type="STRING" id="390807.SAMN04488095_3635"/>
<dbReference type="AlphaFoldDB" id="A0A1I3U3U4"/>
<proteinExistence type="predicted"/>
<evidence type="ECO:0000256" key="5">
    <source>
        <dbReference type="ARBA" id="ARBA00023136"/>
    </source>
</evidence>
<feature type="transmembrane region" description="Helical" evidence="6">
    <location>
        <begin position="195"/>
        <end position="215"/>
    </location>
</feature>
<sequence length="445" mass="47279">MADSVLKRRIYGWMMFDWASQPYNTLMLTFIFSPYFASAVMDDPAQAQGTWGLAIGMAGFTMAVLAPILGAMADASGRHLQWIWFFSACYVAGAAATWFAVPGADSVWPILVIFCIGLMGMEFATVFTNAMLPGLGNREEIGRISGSGWALGYLGGVAALIVMLTLFAENEEGKTLIGIAPIFGLDPDMREGTRFVGPFTALWYIVFMIPFFMWVKPVPRAVTTDAVPLGAALRGLGRTIRNLPQYPSFAAYLGSSMLYRDALNGLYTFGGIYAAGVLGWSPVDIGVFGILAALTGALFAWLGGRADSAKGPKPVIIFCICTLLVVSLLVITLSPTSVLGFTVPEGSSVPSIAFYVLGAIIGAAGGALQSSSRTMLVRQADPKRETEAFGLYALAGKATAFLAPTLIGVVTLASGSQRIGILPIAALFTLGLILLIWVKPQGEDR</sequence>
<evidence type="ECO:0000259" key="7">
    <source>
        <dbReference type="PROSITE" id="PS50850"/>
    </source>
</evidence>
<protein>
    <submittedName>
        <fullName evidence="8">MFS transporter, UMF1 family</fullName>
    </submittedName>
</protein>
<dbReference type="InterPro" id="IPR024671">
    <property type="entry name" value="Atg22-like"/>
</dbReference>
<evidence type="ECO:0000256" key="3">
    <source>
        <dbReference type="ARBA" id="ARBA00022692"/>
    </source>
</evidence>
<evidence type="ECO:0000313" key="8">
    <source>
        <dbReference type="EMBL" id="SFJ78184.1"/>
    </source>
</evidence>
<dbReference type="RefSeq" id="WP_092784646.1">
    <property type="nucleotide sequence ID" value="NZ_FORA01000007.1"/>
</dbReference>
<dbReference type="InterPro" id="IPR036259">
    <property type="entry name" value="MFS_trans_sf"/>
</dbReference>
<gene>
    <name evidence="8" type="ORF">SAMN04488095_3635</name>
</gene>
<feature type="transmembrane region" description="Helical" evidence="6">
    <location>
        <begin position="49"/>
        <end position="70"/>
    </location>
</feature>
<dbReference type="Gene3D" id="1.20.1250.20">
    <property type="entry name" value="MFS general substrate transporter like domains"/>
    <property type="match status" value="2"/>
</dbReference>
<feature type="transmembrane region" description="Helical" evidence="6">
    <location>
        <begin position="21"/>
        <end position="37"/>
    </location>
</feature>
<feature type="domain" description="Major facilitator superfamily (MFS) profile" evidence="7">
    <location>
        <begin position="223"/>
        <end position="445"/>
    </location>
</feature>
<dbReference type="PANTHER" id="PTHR23519:SF1">
    <property type="entry name" value="AUTOPHAGY-RELATED PROTEIN 22"/>
    <property type="match status" value="1"/>
</dbReference>
<feature type="transmembrane region" description="Helical" evidence="6">
    <location>
        <begin position="419"/>
        <end position="438"/>
    </location>
</feature>
<dbReference type="InterPro" id="IPR020846">
    <property type="entry name" value="MFS_dom"/>
</dbReference>
<keyword evidence="4 6" id="KW-1133">Transmembrane helix</keyword>
<dbReference type="SUPFAM" id="SSF103473">
    <property type="entry name" value="MFS general substrate transporter"/>
    <property type="match status" value="1"/>
</dbReference>
<dbReference type="Proteomes" id="UP000199110">
    <property type="component" value="Unassembled WGS sequence"/>
</dbReference>
<keyword evidence="3 6" id="KW-0812">Transmembrane</keyword>
<feature type="transmembrane region" description="Helical" evidence="6">
    <location>
        <begin position="107"/>
        <end position="127"/>
    </location>
</feature>
<feature type="transmembrane region" description="Helical" evidence="6">
    <location>
        <begin position="348"/>
        <end position="368"/>
    </location>
</feature>
<dbReference type="PANTHER" id="PTHR23519">
    <property type="entry name" value="AUTOPHAGY-RELATED PROTEIN 22"/>
    <property type="match status" value="1"/>
</dbReference>
<evidence type="ECO:0000256" key="4">
    <source>
        <dbReference type="ARBA" id="ARBA00022989"/>
    </source>
</evidence>
<feature type="transmembrane region" description="Helical" evidence="6">
    <location>
        <begin position="148"/>
        <end position="168"/>
    </location>
</feature>
<feature type="transmembrane region" description="Helical" evidence="6">
    <location>
        <begin position="315"/>
        <end position="336"/>
    </location>
</feature>
<dbReference type="OrthoDB" id="9768783at2"/>